<feature type="signal peptide" evidence="1">
    <location>
        <begin position="1"/>
        <end position="27"/>
    </location>
</feature>
<keyword evidence="4" id="KW-1185">Reference proteome</keyword>
<comment type="caution">
    <text evidence="3">The sequence shown here is derived from an EMBL/GenBank/DDBJ whole genome shotgun (WGS) entry which is preliminary data.</text>
</comment>
<feature type="chain" id="PRO_5043889766" description="Phytocyanin domain-containing protein" evidence="1">
    <location>
        <begin position="28"/>
        <end position="142"/>
    </location>
</feature>
<evidence type="ECO:0000313" key="3">
    <source>
        <dbReference type="EMBL" id="KAK9927594.1"/>
    </source>
</evidence>
<dbReference type="PANTHER" id="PTHR33021:SF377">
    <property type="entry name" value="OS02G0731400 PROTEIN"/>
    <property type="match status" value="1"/>
</dbReference>
<dbReference type="SUPFAM" id="SSF49503">
    <property type="entry name" value="Cupredoxins"/>
    <property type="match status" value="1"/>
</dbReference>
<dbReference type="GO" id="GO:0005886">
    <property type="term" value="C:plasma membrane"/>
    <property type="evidence" value="ECO:0007669"/>
    <property type="project" value="TreeGrafter"/>
</dbReference>
<dbReference type="EMBL" id="JBEDUW010000005">
    <property type="protein sequence ID" value="KAK9927594.1"/>
    <property type="molecule type" value="Genomic_DNA"/>
</dbReference>
<dbReference type="Gene3D" id="2.60.40.420">
    <property type="entry name" value="Cupredoxins - blue copper proteins"/>
    <property type="match status" value="1"/>
</dbReference>
<dbReference type="PANTHER" id="PTHR33021">
    <property type="entry name" value="BLUE COPPER PROTEIN"/>
    <property type="match status" value="1"/>
</dbReference>
<feature type="domain" description="Phytocyanin" evidence="2">
    <location>
        <begin position="28"/>
        <end position="134"/>
    </location>
</feature>
<dbReference type="InterPro" id="IPR008972">
    <property type="entry name" value="Cupredoxin"/>
</dbReference>
<dbReference type="Pfam" id="PF02298">
    <property type="entry name" value="Cu_bind_like"/>
    <property type="match status" value="1"/>
</dbReference>
<sequence length="142" mass="16221">MSYKNALVIGFSLILVALSLQCQEIHGKEFLVGDEKGWSPYPGISDWPNGKNFTPGDVLIFKYDNTSTKVWQADFILPEYLKDCYETCETYFCAITEFNSGNDRVELREGENYFLSSGYDTCIKGFKLKICAEFDSKRKNCV</sequence>
<dbReference type="InterPro" id="IPR003245">
    <property type="entry name" value="Phytocyanin_dom"/>
</dbReference>
<evidence type="ECO:0000259" key="2">
    <source>
        <dbReference type="PROSITE" id="PS51485"/>
    </source>
</evidence>
<dbReference type="Proteomes" id="UP001457282">
    <property type="component" value="Unassembled WGS sequence"/>
</dbReference>
<evidence type="ECO:0000313" key="4">
    <source>
        <dbReference type="Proteomes" id="UP001457282"/>
    </source>
</evidence>
<gene>
    <name evidence="3" type="ORF">M0R45_024771</name>
</gene>
<protein>
    <recommendedName>
        <fullName evidence="2">Phytocyanin domain-containing protein</fullName>
    </recommendedName>
</protein>
<accession>A0AAW1WS05</accession>
<dbReference type="InterPro" id="IPR039391">
    <property type="entry name" value="Phytocyanin-like"/>
</dbReference>
<evidence type="ECO:0000256" key="1">
    <source>
        <dbReference type="SAM" id="SignalP"/>
    </source>
</evidence>
<reference evidence="3 4" key="1">
    <citation type="journal article" date="2023" name="G3 (Bethesda)">
        <title>A chromosome-length genome assembly and annotation of blackberry (Rubus argutus, cv. 'Hillquist').</title>
        <authorList>
            <person name="Bruna T."/>
            <person name="Aryal R."/>
            <person name="Dudchenko O."/>
            <person name="Sargent D.J."/>
            <person name="Mead D."/>
            <person name="Buti M."/>
            <person name="Cavallini A."/>
            <person name="Hytonen T."/>
            <person name="Andres J."/>
            <person name="Pham M."/>
            <person name="Weisz D."/>
            <person name="Mascagni F."/>
            <person name="Usai G."/>
            <person name="Natali L."/>
            <person name="Bassil N."/>
            <person name="Fernandez G.E."/>
            <person name="Lomsadze A."/>
            <person name="Armour M."/>
            <person name="Olukolu B."/>
            <person name="Poorten T."/>
            <person name="Britton C."/>
            <person name="Davik J."/>
            <person name="Ashrafi H."/>
            <person name="Aiden E.L."/>
            <person name="Borodovsky M."/>
            <person name="Worthington M."/>
        </authorList>
    </citation>
    <scope>NUCLEOTIDE SEQUENCE [LARGE SCALE GENOMIC DNA]</scope>
    <source>
        <strain evidence="3">PI 553951</strain>
    </source>
</reference>
<name>A0AAW1WS05_RUBAR</name>
<dbReference type="GO" id="GO:0009055">
    <property type="term" value="F:electron transfer activity"/>
    <property type="evidence" value="ECO:0007669"/>
    <property type="project" value="InterPro"/>
</dbReference>
<dbReference type="AlphaFoldDB" id="A0AAW1WS05"/>
<organism evidence="3 4">
    <name type="scientific">Rubus argutus</name>
    <name type="common">Southern blackberry</name>
    <dbReference type="NCBI Taxonomy" id="59490"/>
    <lineage>
        <taxon>Eukaryota</taxon>
        <taxon>Viridiplantae</taxon>
        <taxon>Streptophyta</taxon>
        <taxon>Embryophyta</taxon>
        <taxon>Tracheophyta</taxon>
        <taxon>Spermatophyta</taxon>
        <taxon>Magnoliopsida</taxon>
        <taxon>eudicotyledons</taxon>
        <taxon>Gunneridae</taxon>
        <taxon>Pentapetalae</taxon>
        <taxon>rosids</taxon>
        <taxon>fabids</taxon>
        <taxon>Rosales</taxon>
        <taxon>Rosaceae</taxon>
        <taxon>Rosoideae</taxon>
        <taxon>Rosoideae incertae sedis</taxon>
        <taxon>Rubus</taxon>
    </lineage>
</organism>
<proteinExistence type="predicted"/>
<dbReference type="PROSITE" id="PS51485">
    <property type="entry name" value="PHYTOCYANIN"/>
    <property type="match status" value="1"/>
</dbReference>
<keyword evidence="1" id="KW-0732">Signal</keyword>